<proteinExistence type="predicted"/>
<dbReference type="AlphaFoldDB" id="A0A7R9P086"/>
<evidence type="ECO:0000313" key="1">
    <source>
        <dbReference type="EMBL" id="CAD7462916.1"/>
    </source>
</evidence>
<organism evidence="1">
    <name type="scientific">Timema tahoe</name>
    <dbReference type="NCBI Taxonomy" id="61484"/>
    <lineage>
        <taxon>Eukaryota</taxon>
        <taxon>Metazoa</taxon>
        <taxon>Ecdysozoa</taxon>
        <taxon>Arthropoda</taxon>
        <taxon>Hexapoda</taxon>
        <taxon>Insecta</taxon>
        <taxon>Pterygota</taxon>
        <taxon>Neoptera</taxon>
        <taxon>Polyneoptera</taxon>
        <taxon>Phasmatodea</taxon>
        <taxon>Timematodea</taxon>
        <taxon>Timematoidea</taxon>
        <taxon>Timematidae</taxon>
        <taxon>Timema</taxon>
    </lineage>
</organism>
<protein>
    <submittedName>
        <fullName evidence="1">Uncharacterized protein</fullName>
    </submittedName>
</protein>
<dbReference type="EMBL" id="OE006833">
    <property type="protein sequence ID" value="CAD7462916.1"/>
    <property type="molecule type" value="Genomic_DNA"/>
</dbReference>
<reference evidence="1" key="1">
    <citation type="submission" date="2020-11" db="EMBL/GenBank/DDBJ databases">
        <authorList>
            <person name="Tran Van P."/>
        </authorList>
    </citation>
    <scope>NUCLEOTIDE SEQUENCE</scope>
</reference>
<sequence>MAQLAAWLFADLDAWDYHRMPSIPEIPTTQKEVFATPLILCAITPQALIGDIISHLDNIDALMDKATDLRLHRLVTSQDVEQGLHQLRVTSSPQNTINGTQPSSLRTSGLVDEIGISLPKSLSLRIVEEIIKQLRCFYCVGRELVIQLWTSESDRDAQSWLEEQVTAFQGRLQDHGVGAEDKVEL</sequence>
<gene>
    <name evidence="1" type="ORF">TTEB3V08_LOCUS10804</name>
</gene>
<name>A0A7R9P086_9NEOP</name>
<accession>A0A7R9P086</accession>